<feature type="domain" description="OmpA-like" evidence="3">
    <location>
        <begin position="85"/>
        <end position="199"/>
    </location>
</feature>
<dbReference type="InterPro" id="IPR050330">
    <property type="entry name" value="Bact_OuterMem_StrucFunc"/>
</dbReference>
<protein>
    <submittedName>
        <fullName evidence="4">OmpA family protein</fullName>
    </submittedName>
</protein>
<accession>A0A930FZY4</accession>
<dbReference type="AlphaFoldDB" id="A0A930FZY4"/>
<proteinExistence type="predicted"/>
<dbReference type="InterPro" id="IPR006665">
    <property type="entry name" value="OmpA-like"/>
</dbReference>
<evidence type="ECO:0000256" key="1">
    <source>
        <dbReference type="PROSITE-ProRule" id="PRU00473"/>
    </source>
</evidence>
<dbReference type="InterPro" id="IPR036737">
    <property type="entry name" value="OmpA-like_sf"/>
</dbReference>
<dbReference type="SUPFAM" id="SSF103088">
    <property type="entry name" value="OmpA-like"/>
    <property type="match status" value="1"/>
</dbReference>
<evidence type="ECO:0000259" key="3">
    <source>
        <dbReference type="PROSITE" id="PS51123"/>
    </source>
</evidence>
<sequence length="209" mass="22949">MAILKHLVVLLLVTSIFPGCTSLPETNPTPQVREGIAWIERQFKTCSGKDCLPPTRKTLAIIEPPVARKETTPVVAVVPPTVSSVVRSDEPVTATVLFAFGKDSPSADGQQALKRIAKIAANFQRIELEGRTDDIGSKAYNDHLAQRRADFVHSWLLKHGVNAEIVVRAEGLCCYLDTAPTETSRRNNRRVEVRLVNRQDAVSNSKGAQ</sequence>
<keyword evidence="1" id="KW-0472">Membrane</keyword>
<dbReference type="PROSITE" id="PS51123">
    <property type="entry name" value="OMPA_2"/>
    <property type="match status" value="1"/>
</dbReference>
<evidence type="ECO:0000313" key="5">
    <source>
        <dbReference type="Proteomes" id="UP000718593"/>
    </source>
</evidence>
<comment type="caution">
    <text evidence="4">The sequence shown here is derived from an EMBL/GenBank/DDBJ whole genome shotgun (WGS) entry which is preliminary data.</text>
</comment>
<reference evidence="4" key="1">
    <citation type="submission" date="2020-04" db="EMBL/GenBank/DDBJ databases">
        <title>Deep metagenomics examines the oral microbiome during advanced dental caries in children, revealing novel taxa and co-occurrences with host molecules.</title>
        <authorList>
            <person name="Baker J.L."/>
            <person name="Morton J.T."/>
            <person name="Dinis M."/>
            <person name="Alvarez R."/>
            <person name="Tran N.C."/>
            <person name="Knight R."/>
            <person name="Edlund A."/>
        </authorList>
    </citation>
    <scope>NUCLEOTIDE SEQUENCE</scope>
    <source>
        <strain evidence="4">JCVI_32_bin.24</strain>
    </source>
</reference>
<dbReference type="Pfam" id="PF00691">
    <property type="entry name" value="OmpA"/>
    <property type="match status" value="1"/>
</dbReference>
<dbReference type="PANTHER" id="PTHR30329">
    <property type="entry name" value="STATOR ELEMENT OF FLAGELLAR MOTOR COMPLEX"/>
    <property type="match status" value="1"/>
</dbReference>
<evidence type="ECO:0000256" key="2">
    <source>
        <dbReference type="SAM" id="SignalP"/>
    </source>
</evidence>
<feature type="chain" id="PRO_5037871641" evidence="2">
    <location>
        <begin position="22"/>
        <end position="209"/>
    </location>
</feature>
<dbReference type="EMBL" id="JABZMI010000244">
    <property type="protein sequence ID" value="MBF1165631.1"/>
    <property type="molecule type" value="Genomic_DNA"/>
</dbReference>
<organism evidence="4 5">
    <name type="scientific">Dechloromonas agitata</name>
    <dbReference type="NCBI Taxonomy" id="73030"/>
    <lineage>
        <taxon>Bacteria</taxon>
        <taxon>Pseudomonadati</taxon>
        <taxon>Pseudomonadota</taxon>
        <taxon>Betaproteobacteria</taxon>
        <taxon>Rhodocyclales</taxon>
        <taxon>Azonexaceae</taxon>
        <taxon>Dechloromonas</taxon>
    </lineage>
</organism>
<dbReference type="Proteomes" id="UP000718593">
    <property type="component" value="Unassembled WGS sequence"/>
</dbReference>
<dbReference type="GO" id="GO:0016020">
    <property type="term" value="C:membrane"/>
    <property type="evidence" value="ECO:0007669"/>
    <property type="project" value="UniProtKB-UniRule"/>
</dbReference>
<evidence type="ECO:0000313" key="4">
    <source>
        <dbReference type="EMBL" id="MBF1165631.1"/>
    </source>
</evidence>
<gene>
    <name evidence="4" type="ORF">HXL68_11395</name>
</gene>
<dbReference type="CDD" id="cd07185">
    <property type="entry name" value="OmpA_C-like"/>
    <property type="match status" value="1"/>
</dbReference>
<name>A0A930FZY4_9RHOO</name>
<keyword evidence="2" id="KW-0732">Signal</keyword>
<dbReference type="Gene3D" id="3.30.1330.60">
    <property type="entry name" value="OmpA-like domain"/>
    <property type="match status" value="1"/>
</dbReference>
<dbReference type="PANTHER" id="PTHR30329:SF21">
    <property type="entry name" value="LIPOPROTEIN YIAD-RELATED"/>
    <property type="match status" value="1"/>
</dbReference>
<feature type="signal peptide" evidence="2">
    <location>
        <begin position="1"/>
        <end position="21"/>
    </location>
</feature>